<dbReference type="InterPro" id="IPR045010">
    <property type="entry name" value="MDR_fam"/>
</dbReference>
<dbReference type="HOGENOM" id="CLU_026673_29_2_2"/>
<evidence type="ECO:0000256" key="1">
    <source>
        <dbReference type="ARBA" id="ARBA00023002"/>
    </source>
</evidence>
<dbReference type="InterPro" id="IPR036291">
    <property type="entry name" value="NAD(P)-bd_dom_sf"/>
</dbReference>
<accession>D8J4H4</accession>
<proteinExistence type="predicted"/>
<dbReference type="Pfam" id="PF16884">
    <property type="entry name" value="ADH_N_2"/>
    <property type="match status" value="1"/>
</dbReference>
<dbReference type="FunFam" id="3.40.50.720:FF:000121">
    <property type="entry name" value="Prostaglandin reductase 2"/>
    <property type="match status" value="1"/>
</dbReference>
<dbReference type="KEGG" id="hje:HacjB3_00715"/>
<dbReference type="PANTHER" id="PTHR43205:SF7">
    <property type="entry name" value="PROSTAGLANDIN REDUCTASE 1"/>
    <property type="match status" value="1"/>
</dbReference>
<dbReference type="InterPro" id="IPR011032">
    <property type="entry name" value="GroES-like_sf"/>
</dbReference>
<feature type="domain" description="Enoyl reductase (ER)" evidence="3">
    <location>
        <begin position="26"/>
        <end position="338"/>
    </location>
</feature>
<dbReference type="Proteomes" id="UP000011645">
    <property type="component" value="Unassembled WGS sequence"/>
</dbReference>
<organism evidence="4 6">
    <name type="scientific">Halalkalicoccus jeotgali (strain DSM 18796 / CECT 7217 / JCM 14584 / KCTC 4019 / B3)</name>
    <dbReference type="NCBI Taxonomy" id="795797"/>
    <lineage>
        <taxon>Archaea</taxon>
        <taxon>Methanobacteriati</taxon>
        <taxon>Methanobacteriota</taxon>
        <taxon>Stenosarchaea group</taxon>
        <taxon>Halobacteria</taxon>
        <taxon>Halobacteriales</taxon>
        <taxon>Halococcaceae</taxon>
        <taxon>Halalkalicoccus</taxon>
    </lineage>
</organism>
<dbReference type="GO" id="GO:0016628">
    <property type="term" value="F:oxidoreductase activity, acting on the CH-CH group of donors, NAD or NADP as acceptor"/>
    <property type="evidence" value="ECO:0007669"/>
    <property type="project" value="InterPro"/>
</dbReference>
<dbReference type="EMBL" id="CP002062">
    <property type="protein sequence ID" value="ADJ13536.1"/>
    <property type="molecule type" value="Genomic_DNA"/>
</dbReference>
<dbReference type="SUPFAM" id="SSF51735">
    <property type="entry name" value="NAD(P)-binding Rossmann-fold domains"/>
    <property type="match status" value="1"/>
</dbReference>
<dbReference type="eggNOG" id="arCOG01461">
    <property type="taxonomic scope" value="Archaea"/>
</dbReference>
<dbReference type="Pfam" id="PF00107">
    <property type="entry name" value="ADH_zinc_N"/>
    <property type="match status" value="1"/>
</dbReference>
<dbReference type="CDD" id="cd05288">
    <property type="entry name" value="PGDH"/>
    <property type="match status" value="1"/>
</dbReference>
<dbReference type="InterPro" id="IPR013149">
    <property type="entry name" value="ADH-like_C"/>
</dbReference>
<sequence length="348" mass="37615">MHADPNGMSDSNRQWILASRPEGKPTEENFELVESERPEPDANEVLVRTRYLSVDPYMRGRMREGESYADPWAVGEPMQAGVVGEVEQSNHDDFEAGDVVAGNLQWAEYSIALGSELTPVDSDLAPISTALGVLGMPGRTAYFGTLEVAEPKPGETMVVSGAAGAVGSVVGQIARMAGARVVGIAGSERKCEWLTDDLDFNAAINYNQEDVHEALSEACPEGIDAYFDNVGGEITDAVFANLNVDARVAVCGQIALYNAEELPTGPRKLATLIEKRARVQGLLVSDFAPRFEAATERLGQWVSEDELHYEETITEGFENAPEAFIGLFEGENIGKQLVEVTEDVRAAS</sequence>
<dbReference type="InterPro" id="IPR020843">
    <property type="entry name" value="ER"/>
</dbReference>
<dbReference type="AlphaFoldDB" id="D8J4H4"/>
<evidence type="ECO:0000259" key="3">
    <source>
        <dbReference type="SMART" id="SM00829"/>
    </source>
</evidence>
<dbReference type="Proteomes" id="UP000000390">
    <property type="component" value="Chromosome"/>
</dbReference>
<dbReference type="InterPro" id="IPR041694">
    <property type="entry name" value="ADH_N_2"/>
</dbReference>
<dbReference type="PANTHER" id="PTHR43205">
    <property type="entry name" value="PROSTAGLANDIN REDUCTASE"/>
    <property type="match status" value="1"/>
</dbReference>
<dbReference type="Gene3D" id="3.40.50.720">
    <property type="entry name" value="NAD(P)-binding Rossmann-like Domain"/>
    <property type="match status" value="1"/>
</dbReference>
<reference evidence="4 6" key="1">
    <citation type="journal article" date="2010" name="J. Bacteriol.">
        <title>Complete genome sequence of Halalkalicoccus jeotgali B3(T), an extremely halophilic archaeon.</title>
        <authorList>
            <person name="Roh S.W."/>
            <person name="Nam Y.D."/>
            <person name="Nam S.H."/>
            <person name="Choi S.H."/>
            <person name="Park H.S."/>
            <person name="Bae J.W."/>
        </authorList>
    </citation>
    <scope>NUCLEOTIDE SEQUENCE [LARGE SCALE GENOMIC DNA]</scope>
    <source>
        <strain evidence="4">B3</strain>
        <strain evidence="6">DSM 18796 / CECT 7217 / JCM 14584 / KCTC 4019 / B3</strain>
    </source>
</reference>
<feature type="region of interest" description="Disordered" evidence="2">
    <location>
        <begin position="1"/>
        <end position="38"/>
    </location>
</feature>
<protein>
    <submittedName>
        <fullName evidence="4">Alcohol dehydrogenase zinc-binding domain protein</fullName>
    </submittedName>
    <submittedName>
        <fullName evidence="5">Alcohol dehydrogenase zinc-binding domain-containing protein</fullName>
    </submittedName>
</protein>
<dbReference type="SMART" id="SM00829">
    <property type="entry name" value="PKS_ER"/>
    <property type="match status" value="1"/>
</dbReference>
<dbReference type="EMBL" id="AOHV01000045">
    <property type="protein sequence ID" value="ELY32989.1"/>
    <property type="molecule type" value="Genomic_DNA"/>
</dbReference>
<dbReference type="PATRIC" id="fig|795797.18.peg.146"/>
<evidence type="ECO:0000313" key="5">
    <source>
        <dbReference type="EMBL" id="ELY32989.1"/>
    </source>
</evidence>
<evidence type="ECO:0000313" key="7">
    <source>
        <dbReference type="Proteomes" id="UP000011645"/>
    </source>
</evidence>
<keyword evidence="1" id="KW-0560">Oxidoreductase</keyword>
<evidence type="ECO:0000313" key="6">
    <source>
        <dbReference type="Proteomes" id="UP000000390"/>
    </source>
</evidence>
<keyword evidence="7" id="KW-1185">Reference proteome</keyword>
<dbReference type="SUPFAM" id="SSF50129">
    <property type="entry name" value="GroES-like"/>
    <property type="match status" value="2"/>
</dbReference>
<gene>
    <name evidence="4" type="ordered locus">HacjB3_00715</name>
    <name evidence="5" type="ORF">C497_18617</name>
</gene>
<evidence type="ECO:0000256" key="2">
    <source>
        <dbReference type="SAM" id="MobiDB-lite"/>
    </source>
</evidence>
<evidence type="ECO:0000313" key="4">
    <source>
        <dbReference type="EMBL" id="ADJ13536.1"/>
    </source>
</evidence>
<dbReference type="Gene3D" id="3.90.180.10">
    <property type="entry name" value="Medium-chain alcohol dehydrogenases, catalytic domain"/>
    <property type="match status" value="1"/>
</dbReference>
<dbReference type="STRING" id="795797.HacjB3_00715"/>
<name>D8J4H4_HALJB</name>
<reference evidence="5 7" key="2">
    <citation type="journal article" date="2014" name="PLoS Genet.">
        <title>Phylogenetically driven sequencing of extremely halophilic archaea reveals strategies for static and dynamic osmo-response.</title>
        <authorList>
            <person name="Becker E.A."/>
            <person name="Seitzer P.M."/>
            <person name="Tritt A."/>
            <person name="Larsen D."/>
            <person name="Krusor M."/>
            <person name="Yao A.I."/>
            <person name="Wu D."/>
            <person name="Madern D."/>
            <person name="Eisen J.A."/>
            <person name="Darling A.E."/>
            <person name="Facciotti M.T."/>
        </authorList>
    </citation>
    <scope>NUCLEOTIDE SEQUENCE [LARGE SCALE GENOMIC DNA]</scope>
    <source>
        <strain evidence="5">B3</strain>
        <strain evidence="7">DSM 18796 / CECT 7217 / JCM 14584 / KCTC 4019 / B3</strain>
    </source>
</reference>